<dbReference type="GO" id="GO:0045454">
    <property type="term" value="P:cell redox homeostasis"/>
    <property type="evidence" value="ECO:0007669"/>
    <property type="project" value="TreeGrafter"/>
</dbReference>
<feature type="domain" description="Thioredoxin" evidence="12">
    <location>
        <begin position="5"/>
        <end position="158"/>
    </location>
</feature>
<dbReference type="PANTHER" id="PTHR42801">
    <property type="entry name" value="THIOREDOXIN-DEPENDENT PEROXIDE REDUCTASE"/>
    <property type="match status" value="1"/>
</dbReference>
<dbReference type="Gene3D" id="3.40.30.10">
    <property type="entry name" value="Glutaredoxin"/>
    <property type="match status" value="1"/>
</dbReference>
<dbReference type="GO" id="GO:0034599">
    <property type="term" value="P:cellular response to oxidative stress"/>
    <property type="evidence" value="ECO:0007669"/>
    <property type="project" value="TreeGrafter"/>
</dbReference>
<name>A0A075IBL3_9EURY</name>
<accession>A0A075IBL3</accession>
<dbReference type="GO" id="GO:0008379">
    <property type="term" value="F:thioredoxin peroxidase activity"/>
    <property type="evidence" value="ECO:0007669"/>
    <property type="project" value="TreeGrafter"/>
</dbReference>
<comment type="catalytic activity">
    <reaction evidence="10">
        <text>a hydroperoxide + [thioredoxin]-dithiol = an alcohol + [thioredoxin]-disulfide + H2O</text>
        <dbReference type="Rhea" id="RHEA:62620"/>
        <dbReference type="Rhea" id="RHEA-COMP:10698"/>
        <dbReference type="Rhea" id="RHEA-COMP:10700"/>
        <dbReference type="ChEBI" id="CHEBI:15377"/>
        <dbReference type="ChEBI" id="CHEBI:29950"/>
        <dbReference type="ChEBI" id="CHEBI:30879"/>
        <dbReference type="ChEBI" id="CHEBI:35924"/>
        <dbReference type="ChEBI" id="CHEBI:50058"/>
        <dbReference type="EC" id="1.11.1.24"/>
    </reaction>
</comment>
<dbReference type="AlphaFoldDB" id="A0A075IBL3"/>
<keyword evidence="5 13" id="KW-0560">Oxidoreductase</keyword>
<keyword evidence="7" id="KW-0676">Redox-active center</keyword>
<evidence type="ECO:0000256" key="8">
    <source>
        <dbReference type="ARBA" id="ARBA00032824"/>
    </source>
</evidence>
<evidence type="ECO:0000256" key="10">
    <source>
        <dbReference type="ARBA" id="ARBA00049091"/>
    </source>
</evidence>
<dbReference type="InterPro" id="IPR000866">
    <property type="entry name" value="AhpC/TSA"/>
</dbReference>
<feature type="active site" description="Cysteine sulfenic acid (-SOH) intermediate; for peroxidase activity" evidence="11">
    <location>
        <position position="47"/>
    </location>
</feature>
<dbReference type="InterPro" id="IPR024706">
    <property type="entry name" value="Peroxiredoxin_AhpC-typ"/>
</dbReference>
<evidence type="ECO:0000256" key="7">
    <source>
        <dbReference type="ARBA" id="ARBA00023284"/>
    </source>
</evidence>
<protein>
    <recommendedName>
        <fullName evidence="2">thioredoxin-dependent peroxiredoxin</fullName>
        <ecNumber evidence="2">1.11.1.24</ecNumber>
    </recommendedName>
    <alternativeName>
        <fullName evidence="8">Thioredoxin peroxidase</fullName>
    </alternativeName>
</protein>
<gene>
    <name evidence="13" type="primary">BCP</name>
    <name evidence="13" type="synonym">DOT5</name>
    <name evidence="13" type="synonym">PRXQ</name>
</gene>
<sequence>MNQTLEIGNKAPNFNLPNQNGSSVRLDDFAGRWLVVYFYPRDDTPGCTIEAKEFTDSKKYFEENGATIMGVSPDNEAKHCKFIDKHGLKIDLLADCEKSMLSDYGVWQEKSMYGKTYMGVVRTTYLIDPDGNIAGAWTKVKAKGHADAVLKRLIDIRG</sequence>
<dbReference type="InterPro" id="IPR050924">
    <property type="entry name" value="Peroxiredoxin_BCP/PrxQ"/>
</dbReference>
<dbReference type="EMBL" id="KF901251">
    <property type="protein sequence ID" value="AIF24117.1"/>
    <property type="molecule type" value="Genomic_DNA"/>
</dbReference>
<evidence type="ECO:0000256" key="11">
    <source>
        <dbReference type="PIRSR" id="PIRSR000239-1"/>
    </source>
</evidence>
<dbReference type="PANTHER" id="PTHR42801:SF4">
    <property type="entry name" value="AHPC_TSA FAMILY PROTEIN"/>
    <property type="match status" value="1"/>
</dbReference>
<dbReference type="SUPFAM" id="SSF52833">
    <property type="entry name" value="Thioredoxin-like"/>
    <property type="match status" value="1"/>
</dbReference>
<dbReference type="NCBIfam" id="NF006960">
    <property type="entry name" value="PRK09437.1"/>
    <property type="match status" value="1"/>
</dbReference>
<organism evidence="13">
    <name type="scientific">uncultured marine group II/III euryarchaeote SAT1000_24_G08</name>
    <dbReference type="NCBI Taxonomy" id="1456569"/>
    <lineage>
        <taxon>Archaea</taxon>
        <taxon>Methanobacteriati</taxon>
        <taxon>Methanobacteriota</taxon>
        <taxon>environmental samples</taxon>
    </lineage>
</organism>
<evidence type="ECO:0000256" key="3">
    <source>
        <dbReference type="ARBA" id="ARBA00022559"/>
    </source>
</evidence>
<dbReference type="EC" id="1.11.1.24" evidence="2"/>
<dbReference type="Pfam" id="PF00578">
    <property type="entry name" value="AhpC-TSA"/>
    <property type="match status" value="1"/>
</dbReference>
<dbReference type="InterPro" id="IPR036249">
    <property type="entry name" value="Thioredoxin-like_sf"/>
</dbReference>
<evidence type="ECO:0000256" key="5">
    <source>
        <dbReference type="ARBA" id="ARBA00023002"/>
    </source>
</evidence>
<reference evidence="13" key="1">
    <citation type="journal article" date="2014" name="Genome Biol. Evol.">
        <title>Pangenome evidence for extensive interdomain horizontal transfer affecting lineage core and shell genes in uncultured planktonic thaumarchaeota and euryarchaeota.</title>
        <authorList>
            <person name="Deschamps P."/>
            <person name="Zivanovic Y."/>
            <person name="Moreira D."/>
            <person name="Rodriguez-Valera F."/>
            <person name="Lopez-Garcia P."/>
        </authorList>
    </citation>
    <scope>NUCLEOTIDE SEQUENCE</scope>
</reference>
<proteinExistence type="inferred from homology"/>
<evidence type="ECO:0000256" key="1">
    <source>
        <dbReference type="ARBA" id="ARBA00011245"/>
    </source>
</evidence>
<evidence type="ECO:0000256" key="4">
    <source>
        <dbReference type="ARBA" id="ARBA00022862"/>
    </source>
</evidence>
<comment type="similarity">
    <text evidence="9">Belongs to the peroxiredoxin family. BCP/PrxQ subfamily.</text>
</comment>
<dbReference type="FunFam" id="3.40.30.10:FF:000007">
    <property type="entry name" value="Thioredoxin-dependent thiol peroxidase"/>
    <property type="match status" value="1"/>
</dbReference>
<evidence type="ECO:0000259" key="12">
    <source>
        <dbReference type="PROSITE" id="PS51352"/>
    </source>
</evidence>
<evidence type="ECO:0000256" key="2">
    <source>
        <dbReference type="ARBA" id="ARBA00013017"/>
    </source>
</evidence>
<evidence type="ECO:0000256" key="6">
    <source>
        <dbReference type="ARBA" id="ARBA00023157"/>
    </source>
</evidence>
<dbReference type="PIRSF" id="PIRSF000239">
    <property type="entry name" value="AHPC"/>
    <property type="match status" value="1"/>
</dbReference>
<evidence type="ECO:0000313" key="13">
    <source>
        <dbReference type="EMBL" id="AIF24117.1"/>
    </source>
</evidence>
<comment type="subunit">
    <text evidence="1">Monomer.</text>
</comment>
<keyword evidence="4" id="KW-0049">Antioxidant</keyword>
<dbReference type="InterPro" id="IPR013766">
    <property type="entry name" value="Thioredoxin_domain"/>
</dbReference>
<evidence type="ECO:0000256" key="9">
    <source>
        <dbReference type="ARBA" id="ARBA00038489"/>
    </source>
</evidence>
<keyword evidence="6" id="KW-1015">Disulfide bond</keyword>
<dbReference type="PROSITE" id="PS51352">
    <property type="entry name" value="THIOREDOXIN_2"/>
    <property type="match status" value="1"/>
</dbReference>
<keyword evidence="3 13" id="KW-0575">Peroxidase</keyword>
<dbReference type="CDD" id="cd03017">
    <property type="entry name" value="PRX_BCP"/>
    <property type="match status" value="1"/>
</dbReference>
<dbReference type="GO" id="GO:0005737">
    <property type="term" value="C:cytoplasm"/>
    <property type="evidence" value="ECO:0007669"/>
    <property type="project" value="TreeGrafter"/>
</dbReference>